<name>A0ACD5ZA04_AVESA</name>
<reference evidence="1" key="1">
    <citation type="submission" date="2021-05" db="EMBL/GenBank/DDBJ databases">
        <authorList>
            <person name="Scholz U."/>
            <person name="Mascher M."/>
            <person name="Fiebig A."/>
        </authorList>
    </citation>
    <scope>NUCLEOTIDE SEQUENCE [LARGE SCALE GENOMIC DNA]</scope>
</reference>
<reference evidence="1" key="2">
    <citation type="submission" date="2025-09" db="UniProtKB">
        <authorList>
            <consortium name="EnsemblPlants"/>
        </authorList>
    </citation>
    <scope>IDENTIFICATION</scope>
</reference>
<accession>A0ACD5ZA04</accession>
<dbReference type="EnsemblPlants" id="AVESA.00010b.r2.6CG1121110.1">
    <property type="protein sequence ID" value="AVESA.00010b.r2.6CG1121110.1.CDS"/>
    <property type="gene ID" value="AVESA.00010b.r2.6CG1121110"/>
</dbReference>
<protein>
    <submittedName>
        <fullName evidence="1">Uncharacterized protein</fullName>
    </submittedName>
</protein>
<keyword evidence="2" id="KW-1185">Reference proteome</keyword>
<organism evidence="1 2">
    <name type="scientific">Avena sativa</name>
    <name type="common">Oat</name>
    <dbReference type="NCBI Taxonomy" id="4498"/>
    <lineage>
        <taxon>Eukaryota</taxon>
        <taxon>Viridiplantae</taxon>
        <taxon>Streptophyta</taxon>
        <taxon>Embryophyta</taxon>
        <taxon>Tracheophyta</taxon>
        <taxon>Spermatophyta</taxon>
        <taxon>Magnoliopsida</taxon>
        <taxon>Liliopsida</taxon>
        <taxon>Poales</taxon>
        <taxon>Poaceae</taxon>
        <taxon>BOP clade</taxon>
        <taxon>Pooideae</taxon>
        <taxon>Poodae</taxon>
        <taxon>Poeae</taxon>
        <taxon>Poeae Chloroplast Group 1 (Aveneae type)</taxon>
        <taxon>Aveninae</taxon>
        <taxon>Avena</taxon>
    </lineage>
</organism>
<proteinExistence type="predicted"/>
<evidence type="ECO:0000313" key="1">
    <source>
        <dbReference type="EnsemblPlants" id="AVESA.00010b.r2.6CG1121110.1.CDS"/>
    </source>
</evidence>
<sequence>MDANWRPTQGSDPAAGGAGVELNAPAGGGDWRAQLQPEERSRIVNRILETLKKDLPVSSPEELNELHRIAVQFEENVYSVATDQTDYWRKISRKMLSVETETQQAPGNARVILNQNYAAQAPEDSTAQTGHADAGDWQEEIYQMINRLKDQHFAELNELFNKISVKLQHVDNIIPPQMPSEPYERMKNFNIMLGRILHILQISKNNIQPALRDRVPQYEKQIISILNAQVQQQFLKQ</sequence>
<evidence type="ECO:0000313" key="2">
    <source>
        <dbReference type="Proteomes" id="UP001732700"/>
    </source>
</evidence>
<dbReference type="Proteomes" id="UP001732700">
    <property type="component" value="Chromosome 6C"/>
</dbReference>